<evidence type="ECO:0000259" key="6">
    <source>
        <dbReference type="Pfam" id="PF23559"/>
    </source>
</evidence>
<name>A0AA39T5C5_ACESA</name>
<dbReference type="Gene3D" id="3.40.50.300">
    <property type="entry name" value="P-loop containing nucleotide triphosphate hydrolases"/>
    <property type="match status" value="1"/>
</dbReference>
<dbReference type="InterPro" id="IPR044974">
    <property type="entry name" value="Disease_R_plants"/>
</dbReference>
<protein>
    <recommendedName>
        <fullName evidence="10">NB-ARC domain-containing protein</fullName>
    </recommendedName>
</protein>
<dbReference type="Gene3D" id="3.80.10.10">
    <property type="entry name" value="Ribonuclease Inhibitor"/>
    <property type="match status" value="1"/>
</dbReference>
<dbReference type="PANTHER" id="PTHR23155:SF1193">
    <property type="entry name" value="DISEASE RESISTANCE PROTEIN RPP13-RELATED"/>
    <property type="match status" value="1"/>
</dbReference>
<feature type="region of interest" description="Disordered" evidence="4">
    <location>
        <begin position="339"/>
        <end position="360"/>
    </location>
</feature>
<keyword evidence="3" id="KW-0175">Coiled coil</keyword>
<dbReference type="InterPro" id="IPR002182">
    <property type="entry name" value="NB-ARC"/>
</dbReference>
<dbReference type="InterPro" id="IPR032675">
    <property type="entry name" value="LRR_dom_sf"/>
</dbReference>
<dbReference type="Proteomes" id="UP001168877">
    <property type="component" value="Unassembled WGS sequence"/>
</dbReference>
<organism evidence="8 9">
    <name type="scientific">Acer saccharum</name>
    <name type="common">Sugar maple</name>
    <dbReference type="NCBI Taxonomy" id="4024"/>
    <lineage>
        <taxon>Eukaryota</taxon>
        <taxon>Viridiplantae</taxon>
        <taxon>Streptophyta</taxon>
        <taxon>Embryophyta</taxon>
        <taxon>Tracheophyta</taxon>
        <taxon>Spermatophyta</taxon>
        <taxon>Magnoliopsida</taxon>
        <taxon>eudicotyledons</taxon>
        <taxon>Gunneridae</taxon>
        <taxon>Pentapetalae</taxon>
        <taxon>rosids</taxon>
        <taxon>malvids</taxon>
        <taxon>Sapindales</taxon>
        <taxon>Sapindaceae</taxon>
        <taxon>Hippocastanoideae</taxon>
        <taxon>Acereae</taxon>
        <taxon>Acer</taxon>
    </lineage>
</organism>
<reference evidence="8" key="2">
    <citation type="submission" date="2023-06" db="EMBL/GenBank/DDBJ databases">
        <authorList>
            <person name="Swenson N.G."/>
            <person name="Wegrzyn J.L."/>
            <person name="Mcevoy S.L."/>
        </authorList>
    </citation>
    <scope>NUCLEOTIDE SEQUENCE</scope>
    <source>
        <strain evidence="8">NS2018</strain>
        <tissue evidence="8">Leaf</tissue>
    </source>
</reference>
<keyword evidence="9" id="KW-1185">Reference proteome</keyword>
<feature type="compositionally biased region" description="Basic and acidic residues" evidence="4">
    <location>
        <begin position="350"/>
        <end position="360"/>
    </location>
</feature>
<dbReference type="Pfam" id="PF23598">
    <property type="entry name" value="LRR_14"/>
    <property type="match status" value="1"/>
</dbReference>
<dbReference type="Pfam" id="PF23559">
    <property type="entry name" value="WHD_DRP"/>
    <property type="match status" value="1"/>
</dbReference>
<dbReference type="PRINTS" id="PR00364">
    <property type="entry name" value="DISEASERSIST"/>
</dbReference>
<feature type="region of interest" description="Disordered" evidence="4">
    <location>
        <begin position="59"/>
        <end position="78"/>
    </location>
</feature>
<feature type="domain" description="Disease resistance R13L4/SHOC-2-like LRR" evidence="7">
    <location>
        <begin position="877"/>
        <end position="1168"/>
    </location>
</feature>
<keyword evidence="1" id="KW-0677">Repeat</keyword>
<dbReference type="InterPro" id="IPR042197">
    <property type="entry name" value="Apaf_helical"/>
</dbReference>
<proteinExistence type="predicted"/>
<evidence type="ECO:0000256" key="2">
    <source>
        <dbReference type="ARBA" id="ARBA00022821"/>
    </source>
</evidence>
<dbReference type="GO" id="GO:0043531">
    <property type="term" value="F:ADP binding"/>
    <property type="evidence" value="ECO:0007669"/>
    <property type="project" value="InterPro"/>
</dbReference>
<dbReference type="Gene3D" id="1.10.8.430">
    <property type="entry name" value="Helical domain of apoptotic protease-activating factors"/>
    <property type="match status" value="1"/>
</dbReference>
<comment type="caution">
    <text evidence="8">The sequence shown here is derived from an EMBL/GenBank/DDBJ whole genome shotgun (WGS) entry which is preliminary data.</text>
</comment>
<evidence type="ECO:0000256" key="1">
    <source>
        <dbReference type="ARBA" id="ARBA00022737"/>
    </source>
</evidence>
<gene>
    <name evidence="8" type="ORF">LWI29_015385</name>
</gene>
<dbReference type="SUPFAM" id="SSF52058">
    <property type="entry name" value="L domain-like"/>
    <property type="match status" value="1"/>
</dbReference>
<evidence type="ECO:0000256" key="3">
    <source>
        <dbReference type="SAM" id="Coils"/>
    </source>
</evidence>
<dbReference type="FunFam" id="1.10.10.10:FF:000322">
    <property type="entry name" value="Probable disease resistance protein At1g63360"/>
    <property type="match status" value="1"/>
</dbReference>
<dbReference type="GO" id="GO:0098542">
    <property type="term" value="P:defense response to other organism"/>
    <property type="evidence" value="ECO:0007669"/>
    <property type="project" value="TreeGrafter"/>
</dbReference>
<evidence type="ECO:0000256" key="4">
    <source>
        <dbReference type="SAM" id="MobiDB-lite"/>
    </source>
</evidence>
<reference evidence="8" key="1">
    <citation type="journal article" date="2022" name="Plant J.">
        <title>Strategies of tolerance reflected in two North American maple genomes.</title>
        <authorList>
            <person name="McEvoy S.L."/>
            <person name="Sezen U.U."/>
            <person name="Trouern-Trend A."/>
            <person name="McMahon S.M."/>
            <person name="Schaberg P.G."/>
            <person name="Yang J."/>
            <person name="Wegrzyn J.L."/>
            <person name="Swenson N.G."/>
        </authorList>
    </citation>
    <scope>NUCLEOTIDE SEQUENCE</scope>
    <source>
        <strain evidence="8">NS2018</strain>
    </source>
</reference>
<dbReference type="SUPFAM" id="SSF52540">
    <property type="entry name" value="P-loop containing nucleoside triphosphate hydrolases"/>
    <property type="match status" value="1"/>
</dbReference>
<feature type="domain" description="Disease resistance protein winged helix" evidence="6">
    <location>
        <begin position="756"/>
        <end position="826"/>
    </location>
</feature>
<dbReference type="Gene3D" id="1.10.10.10">
    <property type="entry name" value="Winged helix-like DNA-binding domain superfamily/Winged helix DNA-binding domain"/>
    <property type="match status" value="1"/>
</dbReference>
<dbReference type="AlphaFoldDB" id="A0AA39T5C5"/>
<evidence type="ECO:0008006" key="10">
    <source>
        <dbReference type="Google" id="ProtNLM"/>
    </source>
</evidence>
<evidence type="ECO:0000259" key="7">
    <source>
        <dbReference type="Pfam" id="PF23598"/>
    </source>
</evidence>
<dbReference type="FunFam" id="1.10.8.430:FF:000003">
    <property type="entry name" value="Probable disease resistance protein At5g66910"/>
    <property type="match status" value="1"/>
</dbReference>
<evidence type="ECO:0000313" key="8">
    <source>
        <dbReference type="EMBL" id="KAK0600480.1"/>
    </source>
</evidence>
<dbReference type="InterPro" id="IPR036388">
    <property type="entry name" value="WH-like_DNA-bd_sf"/>
</dbReference>
<dbReference type="InterPro" id="IPR058922">
    <property type="entry name" value="WHD_DRP"/>
</dbReference>
<feature type="domain" description="NB-ARC" evidence="5">
    <location>
        <begin position="500"/>
        <end position="670"/>
    </location>
</feature>
<dbReference type="FunFam" id="3.40.50.300:FF:001091">
    <property type="entry name" value="Probable disease resistance protein At1g61300"/>
    <property type="match status" value="1"/>
</dbReference>
<dbReference type="Pfam" id="PF00931">
    <property type="entry name" value="NB-ARC"/>
    <property type="match status" value="1"/>
</dbReference>
<evidence type="ECO:0000313" key="9">
    <source>
        <dbReference type="Proteomes" id="UP001168877"/>
    </source>
</evidence>
<accession>A0AA39T5C5</accession>
<keyword evidence="2" id="KW-0611">Plant defense</keyword>
<dbReference type="InterPro" id="IPR027417">
    <property type="entry name" value="P-loop_NTPase"/>
</dbReference>
<dbReference type="EMBL" id="JAUESC010000003">
    <property type="protein sequence ID" value="KAK0600480.1"/>
    <property type="molecule type" value="Genomic_DNA"/>
</dbReference>
<sequence length="1200" mass="138124">MDRARLLVAIPGNRPCPKSVRIKEGAWSFLVQIVQDAVPVNSDWLVNTLDLNFKASVPDESSDWTENPRGGHFNISSSDSGRKMATWKVKPIDKLEKRCLDRRAEFERSKGVREVSSGSESGSISTSQSKEDGFVCEKVVDKGKMPAVRKIKTRTPPSQCLNGRMVLEKRRVVTCSANKRGNWATSSESNSEERGREEWGTFRGECSNLKSLGKRPKPGDKIWAFPSLSESGLERETFNSTSFKVSPPINITSNVEVSSEGCELGSFSDQTNDPSLVVQNIEQNLMSFSDQEGNVLRFPLKGLIPLPLQVVSRGQIQGEDLLAIPLEVELNMGERFLSSQNSSQHRAHSGNREVIQDTESIRKSVESKPSYWNLEEEIAKVIEKGIALGYVRNSNNKAMLIGAGKFLKDTDGTRAKSPTQEWKWVNLPEKVVNLHDIGNDIEELKIRINDLIRKRELYQLESSSNRGEGNSSNSLATLRQLRRTTSFSVEKKVVGHEDGTTRLLAKLLDPDRRRLVVSIYGMGGLGKTTLAGKLYHHLDVKMNFDCRAWVCVSEVYNTHDLLLRIISSFGFTTKKTKELNLMNEEGLERYLHESLQGRSYLLVADDIWKKEAWESFKRAFPDCNNRSRVIITTRSQEVAEVLDERTYAHKLRFLTFDESWQLFCEKAFGNPNANGVEEQWKTLGMEMVQKCGGLPLAVIVLGGLLSNKTQLAKWKAVRYHIWQNLKKDSIHIPNLFVLSFNDLNYQLKLCFLYLSLFPEDFEIDVDQLIQLWIAEGFVPQDENRNMEDVAKDNFHELINRSLIQIGKISWGRVATCRVHDLLRELAIEKARELNLLRIFDQMKHSTGNSSVTSSCRREALYSPTENCLRLRQFNPSLRSLLSFNSYVYLWDIKDVYTKLRFLRVLKLDGYRPENWSLREEIGKLIHLKYLGLRESYVKYLPRSILNLRRLQTLDLFSSKFEVQLPNEISKLQELRHLFGKFYWNLEIDSLRKLQSLKFVFNKIWISINTEKLGNLRELWIYGSAEKTTKEFWFDSIAKLERLEQLVVKLDRNDGFASLQPLTRCSNLMDLRLYGKIEKLPEDIHNVLPNLECLLLKYSCLKDDPMPSLEMLHSLMILNLGFRFYSGRKLFCSAQGFRRLEILKLDVKDELEELQVEEEAMPRLRGLSIPKNSSLRIPERFRSIPPPAECYFEVEDWFDWV</sequence>
<dbReference type="InterPro" id="IPR055414">
    <property type="entry name" value="LRR_R13L4/SHOC2-like"/>
</dbReference>
<evidence type="ECO:0000259" key="5">
    <source>
        <dbReference type="Pfam" id="PF00931"/>
    </source>
</evidence>
<feature type="coiled-coil region" evidence="3">
    <location>
        <begin position="434"/>
        <end position="461"/>
    </location>
</feature>
<dbReference type="PANTHER" id="PTHR23155">
    <property type="entry name" value="DISEASE RESISTANCE PROTEIN RP"/>
    <property type="match status" value="1"/>
</dbReference>